<name>A0A0D2NRG8_HYPSF</name>
<dbReference type="EMBL" id="KN817558">
    <property type="protein sequence ID" value="KJA21369.1"/>
    <property type="molecule type" value="Genomic_DNA"/>
</dbReference>
<organism evidence="1 2">
    <name type="scientific">Hypholoma sublateritium (strain FD-334 SS-4)</name>
    <dbReference type="NCBI Taxonomy" id="945553"/>
    <lineage>
        <taxon>Eukaryota</taxon>
        <taxon>Fungi</taxon>
        <taxon>Dikarya</taxon>
        <taxon>Basidiomycota</taxon>
        <taxon>Agaricomycotina</taxon>
        <taxon>Agaricomycetes</taxon>
        <taxon>Agaricomycetidae</taxon>
        <taxon>Agaricales</taxon>
        <taxon>Agaricineae</taxon>
        <taxon>Strophariaceae</taxon>
        <taxon>Hypholoma</taxon>
    </lineage>
</organism>
<evidence type="ECO:0000313" key="2">
    <source>
        <dbReference type="Proteomes" id="UP000054270"/>
    </source>
</evidence>
<feature type="non-terminal residue" evidence="1">
    <location>
        <position position="1"/>
    </location>
</feature>
<reference evidence="2" key="1">
    <citation type="submission" date="2014-04" db="EMBL/GenBank/DDBJ databases">
        <title>Evolutionary Origins and Diversification of the Mycorrhizal Mutualists.</title>
        <authorList>
            <consortium name="DOE Joint Genome Institute"/>
            <consortium name="Mycorrhizal Genomics Consortium"/>
            <person name="Kohler A."/>
            <person name="Kuo A."/>
            <person name="Nagy L.G."/>
            <person name="Floudas D."/>
            <person name="Copeland A."/>
            <person name="Barry K.W."/>
            <person name="Cichocki N."/>
            <person name="Veneault-Fourrey C."/>
            <person name="LaButti K."/>
            <person name="Lindquist E.A."/>
            <person name="Lipzen A."/>
            <person name="Lundell T."/>
            <person name="Morin E."/>
            <person name="Murat C."/>
            <person name="Riley R."/>
            <person name="Ohm R."/>
            <person name="Sun H."/>
            <person name="Tunlid A."/>
            <person name="Henrissat B."/>
            <person name="Grigoriev I.V."/>
            <person name="Hibbett D.S."/>
            <person name="Martin F."/>
        </authorList>
    </citation>
    <scope>NUCLEOTIDE SEQUENCE [LARGE SCALE GENOMIC DNA]</scope>
    <source>
        <strain evidence="2">FD-334 SS-4</strain>
    </source>
</reference>
<proteinExistence type="predicted"/>
<dbReference type="OrthoDB" id="2991226at2759"/>
<keyword evidence="2" id="KW-1185">Reference proteome</keyword>
<dbReference type="Proteomes" id="UP000054270">
    <property type="component" value="Unassembled WGS sequence"/>
</dbReference>
<gene>
    <name evidence="1" type="ORF">HYPSUDRAFT_87998</name>
</gene>
<evidence type="ECO:0000313" key="1">
    <source>
        <dbReference type="EMBL" id="KJA21369.1"/>
    </source>
</evidence>
<accession>A0A0D2NRG8</accession>
<sequence length="64" mass="7593">IWRFYTELDQRKRRAVIPGCVKSFANDFLGSPNRNVLHVRFLYVTFYGLKPKFSVQLGRHVHVN</sequence>
<dbReference type="AlphaFoldDB" id="A0A0D2NRG8"/>
<protein>
    <submittedName>
        <fullName evidence="1">Uncharacterized protein</fullName>
    </submittedName>
</protein>